<dbReference type="GO" id="GO:0015097">
    <property type="term" value="F:mercury ion transmembrane transporter activity"/>
    <property type="evidence" value="ECO:0007669"/>
    <property type="project" value="InterPro"/>
</dbReference>
<evidence type="ECO:0008006" key="3">
    <source>
        <dbReference type="Google" id="ProtNLM"/>
    </source>
</evidence>
<accession>A0A6J4MV27</accession>
<keyword evidence="1" id="KW-1133">Transmembrane helix</keyword>
<feature type="transmembrane region" description="Helical" evidence="1">
    <location>
        <begin position="101"/>
        <end position="118"/>
    </location>
</feature>
<dbReference type="InterPro" id="IPR004891">
    <property type="entry name" value="Mercury-R_MerC"/>
</dbReference>
<keyword evidence="1" id="KW-0812">Transmembrane</keyword>
<name>A0A6J4MV27_9BACT</name>
<evidence type="ECO:0000256" key="1">
    <source>
        <dbReference type="SAM" id="Phobius"/>
    </source>
</evidence>
<feature type="transmembrane region" description="Helical" evidence="1">
    <location>
        <begin position="40"/>
        <end position="61"/>
    </location>
</feature>
<evidence type="ECO:0000313" key="2">
    <source>
        <dbReference type="EMBL" id="CAA9369641.1"/>
    </source>
</evidence>
<feature type="transmembrane region" description="Helical" evidence="1">
    <location>
        <begin position="73"/>
        <end position="89"/>
    </location>
</feature>
<keyword evidence="1" id="KW-0472">Membrane</keyword>
<reference evidence="2" key="1">
    <citation type="submission" date="2020-02" db="EMBL/GenBank/DDBJ databases">
        <authorList>
            <person name="Meier V. D."/>
        </authorList>
    </citation>
    <scope>NUCLEOTIDE SEQUENCE</scope>
    <source>
        <strain evidence="2">AVDCRST_MAG89</strain>
    </source>
</reference>
<dbReference type="Pfam" id="PF03203">
    <property type="entry name" value="MerC"/>
    <property type="match status" value="1"/>
</dbReference>
<sequence>MSTTPARARTAPAFGWAAALPLLCSVHCIAAPLLTVVAPAFAIAPAAEHAVQLASAVLAVVMAWSGLRAHGRAVVLAPMALGMGVWAVAETVGVSGGAEQAAHVAGGVMLAAGMLWNGHLRHEASCHHCGCPAHHD</sequence>
<protein>
    <recommendedName>
        <fullName evidence="3">MerC domain-containing protein</fullName>
    </recommendedName>
</protein>
<proteinExistence type="predicted"/>
<dbReference type="EMBL" id="CADCTV010000939">
    <property type="protein sequence ID" value="CAA9369641.1"/>
    <property type="molecule type" value="Genomic_DNA"/>
</dbReference>
<dbReference type="GO" id="GO:0016020">
    <property type="term" value="C:membrane"/>
    <property type="evidence" value="ECO:0007669"/>
    <property type="project" value="InterPro"/>
</dbReference>
<organism evidence="2">
    <name type="scientific">uncultured Gemmatimonadota bacterium</name>
    <dbReference type="NCBI Taxonomy" id="203437"/>
    <lineage>
        <taxon>Bacteria</taxon>
        <taxon>Pseudomonadati</taxon>
        <taxon>Gemmatimonadota</taxon>
        <taxon>environmental samples</taxon>
    </lineage>
</organism>
<gene>
    <name evidence="2" type="ORF">AVDCRST_MAG89-4473</name>
</gene>
<dbReference type="AlphaFoldDB" id="A0A6J4MV27"/>